<organism evidence="1 2">
    <name type="scientific">Vitrella brassicaformis (strain CCMP3155)</name>
    <dbReference type="NCBI Taxonomy" id="1169540"/>
    <lineage>
        <taxon>Eukaryota</taxon>
        <taxon>Sar</taxon>
        <taxon>Alveolata</taxon>
        <taxon>Colpodellida</taxon>
        <taxon>Vitrellaceae</taxon>
        <taxon>Vitrella</taxon>
    </lineage>
</organism>
<keyword evidence="2" id="KW-1185">Reference proteome</keyword>
<proteinExistence type="predicted"/>
<dbReference type="Proteomes" id="UP000041254">
    <property type="component" value="Unassembled WGS sequence"/>
</dbReference>
<protein>
    <submittedName>
        <fullName evidence="1">Uncharacterized protein</fullName>
    </submittedName>
</protein>
<gene>
    <name evidence="1" type="ORF">Vbra_15893</name>
</gene>
<evidence type="ECO:0000313" key="1">
    <source>
        <dbReference type="EMBL" id="CEM15872.1"/>
    </source>
</evidence>
<reference evidence="1 2" key="1">
    <citation type="submission" date="2014-11" db="EMBL/GenBank/DDBJ databases">
        <authorList>
            <person name="Zhu J."/>
            <person name="Qi W."/>
            <person name="Song R."/>
        </authorList>
    </citation>
    <scope>NUCLEOTIDE SEQUENCE [LARGE SCALE GENOMIC DNA]</scope>
</reference>
<accession>A0A0G4FNS3</accession>
<name>A0A0G4FNS3_VITBC</name>
<dbReference type="EMBL" id="CDMY01000472">
    <property type="protein sequence ID" value="CEM15872.1"/>
    <property type="molecule type" value="Genomic_DNA"/>
</dbReference>
<evidence type="ECO:0000313" key="2">
    <source>
        <dbReference type="Proteomes" id="UP000041254"/>
    </source>
</evidence>
<dbReference type="InParanoid" id="A0A0G4FNS3"/>
<dbReference type="VEuPathDB" id="CryptoDB:Vbra_15893"/>
<dbReference type="AlphaFoldDB" id="A0A0G4FNS3"/>
<sequence>MESALRRPSFLAPLPVCSMLHSEARRVLRHPTATVTDDLFMASVDQLFVPVRKVWVSAALQRAERGG</sequence>